<organism evidence="5 6">
    <name type="scientific">Azonexus fungiphilus</name>
    <dbReference type="NCBI Taxonomy" id="146940"/>
    <lineage>
        <taxon>Bacteria</taxon>
        <taxon>Pseudomonadati</taxon>
        <taxon>Pseudomonadota</taxon>
        <taxon>Betaproteobacteria</taxon>
        <taxon>Rhodocyclales</taxon>
        <taxon>Azonexaceae</taxon>
        <taxon>Azonexus</taxon>
    </lineage>
</organism>
<dbReference type="SUPFAM" id="SSF55785">
    <property type="entry name" value="PYP-like sensor domain (PAS domain)"/>
    <property type="match status" value="1"/>
</dbReference>
<dbReference type="PANTHER" id="PTHR44757">
    <property type="entry name" value="DIGUANYLATE CYCLASE DGCP"/>
    <property type="match status" value="1"/>
</dbReference>
<dbReference type="NCBIfam" id="TIGR00229">
    <property type="entry name" value="sensory_box"/>
    <property type="match status" value="1"/>
</dbReference>
<dbReference type="PROSITE" id="PS50887">
    <property type="entry name" value="GGDEF"/>
    <property type="match status" value="1"/>
</dbReference>
<evidence type="ECO:0000259" key="2">
    <source>
        <dbReference type="PROSITE" id="PS50113"/>
    </source>
</evidence>
<dbReference type="Gene3D" id="3.20.20.450">
    <property type="entry name" value="EAL domain"/>
    <property type="match status" value="1"/>
</dbReference>
<dbReference type="EMBL" id="RBXP01000013">
    <property type="protein sequence ID" value="RKT59424.1"/>
    <property type="molecule type" value="Genomic_DNA"/>
</dbReference>
<dbReference type="FunFam" id="3.20.20.450:FF:000001">
    <property type="entry name" value="Cyclic di-GMP phosphodiesterase yahA"/>
    <property type="match status" value="1"/>
</dbReference>
<feature type="domain" description="GGDEF" evidence="4">
    <location>
        <begin position="305"/>
        <end position="438"/>
    </location>
</feature>
<evidence type="ECO:0000313" key="6">
    <source>
        <dbReference type="Proteomes" id="UP000270626"/>
    </source>
</evidence>
<dbReference type="Proteomes" id="UP000270626">
    <property type="component" value="Unassembled WGS sequence"/>
</dbReference>
<comment type="caution">
    <text evidence="5">The sequence shown here is derived from an EMBL/GenBank/DDBJ whole genome shotgun (WGS) entry which is preliminary data.</text>
</comment>
<evidence type="ECO:0000259" key="1">
    <source>
        <dbReference type="PROSITE" id="PS50112"/>
    </source>
</evidence>
<name>A0A495WDZ2_9RHOO</name>
<dbReference type="Gene3D" id="3.30.450.20">
    <property type="entry name" value="PAS domain"/>
    <property type="match status" value="1"/>
</dbReference>
<dbReference type="InterPro" id="IPR035965">
    <property type="entry name" value="PAS-like_dom_sf"/>
</dbReference>
<dbReference type="InterPro" id="IPR043128">
    <property type="entry name" value="Rev_trsase/Diguanyl_cyclase"/>
</dbReference>
<evidence type="ECO:0000259" key="3">
    <source>
        <dbReference type="PROSITE" id="PS50883"/>
    </source>
</evidence>
<evidence type="ECO:0000313" key="5">
    <source>
        <dbReference type="EMBL" id="RKT59424.1"/>
    </source>
</evidence>
<dbReference type="InterPro" id="IPR000160">
    <property type="entry name" value="GGDEF_dom"/>
</dbReference>
<dbReference type="PROSITE" id="PS50112">
    <property type="entry name" value="PAS"/>
    <property type="match status" value="1"/>
</dbReference>
<dbReference type="InterPro" id="IPR000014">
    <property type="entry name" value="PAS"/>
</dbReference>
<proteinExistence type="predicted"/>
<dbReference type="InterPro" id="IPR029787">
    <property type="entry name" value="Nucleotide_cyclase"/>
</dbReference>
<protein>
    <submittedName>
        <fullName evidence="5">PAS domain S-box-containing protein/diguanylate cyclase (GGDEF)-like protein</fullName>
    </submittedName>
</protein>
<dbReference type="SUPFAM" id="SSF55073">
    <property type="entry name" value="Nucleotide cyclase"/>
    <property type="match status" value="1"/>
</dbReference>
<dbReference type="Pfam" id="PF00563">
    <property type="entry name" value="EAL"/>
    <property type="match status" value="1"/>
</dbReference>
<dbReference type="OrthoDB" id="9813903at2"/>
<dbReference type="InterPro" id="IPR052155">
    <property type="entry name" value="Biofilm_reg_signaling"/>
</dbReference>
<dbReference type="NCBIfam" id="TIGR00254">
    <property type="entry name" value="GGDEF"/>
    <property type="match status" value="1"/>
</dbReference>
<dbReference type="Gene3D" id="3.30.70.270">
    <property type="match status" value="1"/>
</dbReference>
<gene>
    <name evidence="5" type="ORF">DFR40_1311</name>
</gene>
<dbReference type="RefSeq" id="WP_147431294.1">
    <property type="nucleotide sequence ID" value="NZ_RBXP01000013.1"/>
</dbReference>
<dbReference type="PANTHER" id="PTHR44757:SF2">
    <property type="entry name" value="BIOFILM ARCHITECTURE MAINTENANCE PROTEIN MBAA"/>
    <property type="match status" value="1"/>
</dbReference>
<keyword evidence="6" id="KW-1185">Reference proteome</keyword>
<dbReference type="CDD" id="cd01949">
    <property type="entry name" value="GGDEF"/>
    <property type="match status" value="1"/>
</dbReference>
<dbReference type="InterPro" id="IPR001633">
    <property type="entry name" value="EAL_dom"/>
</dbReference>
<sequence length="709" mass="78558">MPDPHCPPPLARVLELLAASNRQRLACVDEATMLQQQCRLLVEFGGYRSAKIRLALPAGGWQGVAEHGIDGQPAKNSKNRAQPASAKLSLGLDASAHPVGELAVDGDADFTAEERIALDIIAKNIGETLHDLRQTAANDQLQSSLRQLSRALESSLNGVMITSSTQLDHPIVYVNPAFERITGYSAEEVIGESGRFLVRDDLNQRGLGTIREALRSRREAHAILRNYRKDGSLFWNELFIAPVRDESGSMTTHFVSILNDVSERISYEQQLEFHANHDALTGLANRNLLNDRIAQALAQARADNLMVGVLLLDLDRFKLINDGFGHSPANELLKSVAHRLSQTVRDTDTVARLGGDEFVVVIGRLQSADDLSIVAGKILRSLNQPFIMEGKEIFVTASVGAALYPRDGDHGEILLRNADVAMYRVKEHGRNNYRFYTPEMTHMAIDRLDMEGNLRRALERDELQVYYQPLVDLGSGAIVGAEALVRWSHPRIGMIQPGEFIPLAEDTGLIIPLGQLVLRRVCTDIRDWQASGLPPIKISLNLSARQFRQDDLSACIREVLDETGVEGRLLAFELTESMVMHDVENTLDTLRELKALGATISLDDFGTGYSSLSYLKRFPIDTLKIDRSFVRDIHQDGDDAAIAHAVIAMAHKLGIKVIAEGVECPAQLDLLREFGCDELQGYYFSRPVPVEEFTLMLRQARSLADLERG</sequence>
<dbReference type="CDD" id="cd01948">
    <property type="entry name" value="EAL"/>
    <property type="match status" value="1"/>
</dbReference>
<feature type="domain" description="PAC" evidence="2">
    <location>
        <begin position="218"/>
        <end position="273"/>
    </location>
</feature>
<dbReference type="CDD" id="cd00130">
    <property type="entry name" value="PAS"/>
    <property type="match status" value="1"/>
</dbReference>
<dbReference type="SMART" id="SM00091">
    <property type="entry name" value="PAS"/>
    <property type="match status" value="1"/>
</dbReference>
<dbReference type="Pfam" id="PF13426">
    <property type="entry name" value="PAS_9"/>
    <property type="match status" value="1"/>
</dbReference>
<dbReference type="SUPFAM" id="SSF141868">
    <property type="entry name" value="EAL domain-like"/>
    <property type="match status" value="1"/>
</dbReference>
<dbReference type="InterPro" id="IPR001610">
    <property type="entry name" value="PAC"/>
</dbReference>
<dbReference type="SMART" id="SM00052">
    <property type="entry name" value="EAL"/>
    <property type="match status" value="1"/>
</dbReference>
<dbReference type="PROSITE" id="PS50883">
    <property type="entry name" value="EAL"/>
    <property type="match status" value="1"/>
</dbReference>
<dbReference type="AlphaFoldDB" id="A0A495WDZ2"/>
<accession>A0A495WDZ2</accession>
<dbReference type="InterPro" id="IPR035919">
    <property type="entry name" value="EAL_sf"/>
</dbReference>
<dbReference type="SMART" id="SM00086">
    <property type="entry name" value="PAC"/>
    <property type="match status" value="1"/>
</dbReference>
<dbReference type="InterPro" id="IPR000700">
    <property type="entry name" value="PAS-assoc_C"/>
</dbReference>
<feature type="domain" description="PAS" evidence="1">
    <location>
        <begin position="144"/>
        <end position="221"/>
    </location>
</feature>
<dbReference type="Pfam" id="PF00990">
    <property type="entry name" value="GGDEF"/>
    <property type="match status" value="1"/>
</dbReference>
<reference evidence="5 6" key="1">
    <citation type="submission" date="2018-10" db="EMBL/GenBank/DDBJ databases">
        <title>Genomic Encyclopedia of Type Strains, Phase IV (KMG-IV): sequencing the most valuable type-strain genomes for metagenomic binning, comparative biology and taxonomic classification.</title>
        <authorList>
            <person name="Goeker M."/>
        </authorList>
    </citation>
    <scope>NUCLEOTIDE SEQUENCE [LARGE SCALE GENOMIC DNA]</scope>
    <source>
        <strain evidence="5 6">DSM 23841</strain>
    </source>
</reference>
<feature type="domain" description="EAL" evidence="3">
    <location>
        <begin position="447"/>
        <end position="701"/>
    </location>
</feature>
<dbReference type="PROSITE" id="PS50113">
    <property type="entry name" value="PAC"/>
    <property type="match status" value="1"/>
</dbReference>
<dbReference type="SMART" id="SM00267">
    <property type="entry name" value="GGDEF"/>
    <property type="match status" value="1"/>
</dbReference>
<evidence type="ECO:0000259" key="4">
    <source>
        <dbReference type="PROSITE" id="PS50887"/>
    </source>
</evidence>